<gene>
    <name evidence="3" type="ORF">EHYA_07338</name>
</gene>
<protein>
    <recommendedName>
        <fullName evidence="5">Peptidase MA-like domain-containing protein</fullName>
    </recommendedName>
</protein>
<sequence>MTEPRHETGDATDDASSATPTDPPVGAEPTTGAEPASRAEPAPPAEPGDGTADGGGADRPSTDDPAEDRAPADGVTAEDRGISEFAAIPGSRISNQGSPAETPPAEASPPDAPVSATAIPAAVPPASAPLHPAAPARPRSAVRRLAAPLLALALALAALIAFGVTLGGPGSAKPHAADGALGAPRPGTATPMAPAHGPTIATADIQAIADRRTAAILAQDEPAFTVDLDPDVPDLVGGQQRLLRNLALVSFDQIGYRVETVQTMPAIDDRITAYVDVSFDHRISRADTATVGEGYRWTVVRDAPGAPLRITGVDGTPYEGAGYAYARDYPAPWDHADLTVVRREHVVVLAGPATARGADRLADAAEEAARADIDTWADGGPSGTAPGFVIVPVADRDTFYRLYGGRTGEHGEESGLTYALRTIGPDGKGHFGGSRIVLDTTSGWFTSPNPRRLGELLRHEMAHALVTPLRNEVPNQDQPVWVVEGFADWLSLRGHTLLGTDELYEARTYIAGNRFTGKLPTDNELYQADTVGNAAAYELAHLAIRRIEEIGGTQAVYGFVTAVYADPAPAAVDAALDRATGLPRAEFEADWAARVHALLDA</sequence>
<dbReference type="EMBL" id="BIFH01000033">
    <property type="protein sequence ID" value="GCD99616.1"/>
    <property type="molecule type" value="Genomic_DNA"/>
</dbReference>
<evidence type="ECO:0000313" key="3">
    <source>
        <dbReference type="EMBL" id="GCD99616.1"/>
    </source>
</evidence>
<evidence type="ECO:0000256" key="2">
    <source>
        <dbReference type="SAM" id="Phobius"/>
    </source>
</evidence>
<evidence type="ECO:0008006" key="5">
    <source>
        <dbReference type="Google" id="ProtNLM"/>
    </source>
</evidence>
<name>A0A401YY96_9ACTN</name>
<keyword evidence="2" id="KW-0472">Membrane</keyword>
<feature type="compositionally biased region" description="Basic and acidic residues" evidence="1">
    <location>
        <begin position="67"/>
        <end position="82"/>
    </location>
</feature>
<feature type="transmembrane region" description="Helical" evidence="2">
    <location>
        <begin position="145"/>
        <end position="166"/>
    </location>
</feature>
<dbReference type="Proteomes" id="UP000286931">
    <property type="component" value="Unassembled WGS sequence"/>
</dbReference>
<keyword evidence="2" id="KW-0812">Transmembrane</keyword>
<comment type="caution">
    <text evidence="3">The sequence shown here is derived from an EMBL/GenBank/DDBJ whole genome shotgun (WGS) entry which is preliminary data.</text>
</comment>
<evidence type="ECO:0000256" key="1">
    <source>
        <dbReference type="SAM" id="MobiDB-lite"/>
    </source>
</evidence>
<keyword evidence="4" id="KW-1185">Reference proteome</keyword>
<keyword evidence="2" id="KW-1133">Transmembrane helix</keyword>
<feature type="region of interest" description="Disordered" evidence="1">
    <location>
        <begin position="1"/>
        <end position="117"/>
    </location>
</feature>
<proteinExistence type="predicted"/>
<accession>A0A401YY96</accession>
<organism evidence="3 4">
    <name type="scientific">Embleya hyalina</name>
    <dbReference type="NCBI Taxonomy" id="516124"/>
    <lineage>
        <taxon>Bacteria</taxon>
        <taxon>Bacillati</taxon>
        <taxon>Actinomycetota</taxon>
        <taxon>Actinomycetes</taxon>
        <taxon>Kitasatosporales</taxon>
        <taxon>Streptomycetaceae</taxon>
        <taxon>Embleya</taxon>
    </lineage>
</organism>
<dbReference type="AlphaFoldDB" id="A0A401YY96"/>
<evidence type="ECO:0000313" key="4">
    <source>
        <dbReference type="Proteomes" id="UP000286931"/>
    </source>
</evidence>
<reference evidence="3 4" key="1">
    <citation type="submission" date="2018-12" db="EMBL/GenBank/DDBJ databases">
        <title>Draft genome sequence of Embleya hyalina NBRC 13850T.</title>
        <authorList>
            <person name="Komaki H."/>
            <person name="Hosoyama A."/>
            <person name="Kimura A."/>
            <person name="Ichikawa N."/>
            <person name="Tamura T."/>
        </authorList>
    </citation>
    <scope>NUCLEOTIDE SEQUENCE [LARGE SCALE GENOMIC DNA]</scope>
    <source>
        <strain evidence="3 4">NBRC 13850</strain>
    </source>
</reference>